<accession>A0A0K8TQN4</accession>
<organism evidence="1">
    <name type="scientific">Tabanus bromius</name>
    <name type="common">Band-eyed brown horse fly</name>
    <dbReference type="NCBI Taxonomy" id="304241"/>
    <lineage>
        <taxon>Eukaryota</taxon>
        <taxon>Metazoa</taxon>
        <taxon>Ecdysozoa</taxon>
        <taxon>Arthropoda</taxon>
        <taxon>Hexapoda</taxon>
        <taxon>Insecta</taxon>
        <taxon>Pterygota</taxon>
        <taxon>Neoptera</taxon>
        <taxon>Endopterygota</taxon>
        <taxon>Diptera</taxon>
        <taxon>Brachycera</taxon>
        <taxon>Tabanomorpha</taxon>
        <taxon>Tabanoidea</taxon>
        <taxon>Tabanidae</taxon>
        <taxon>Tabanus</taxon>
    </lineage>
</organism>
<name>A0A0K8TQN4_TABBR</name>
<reference evidence="1" key="1">
    <citation type="journal article" date="2015" name="Insect Biochem. Mol. Biol.">
        <title>An insight into the sialome of the horse fly, Tabanus bromius.</title>
        <authorList>
            <person name="Ribeiro J.M."/>
            <person name="Kazimirova M."/>
            <person name="Takac P."/>
            <person name="Andersen J.F."/>
            <person name="Francischetti I.M."/>
        </authorList>
    </citation>
    <scope>NUCLEOTIDE SEQUENCE</scope>
</reference>
<dbReference type="EMBL" id="GDAI01001393">
    <property type="protein sequence ID" value="JAI16210.1"/>
    <property type="molecule type" value="mRNA"/>
</dbReference>
<sequence>MESLKTLFGGASSGMALGQTNHGLVMSSSIGPKMVTSNGSSSFLSTDAGMSKNKDPSKKDKDVYFYIMWRS</sequence>
<protein>
    <submittedName>
        <fullName evidence="1">Uncharacterized protein</fullName>
    </submittedName>
</protein>
<proteinExistence type="evidence at transcript level"/>
<dbReference type="AlphaFoldDB" id="A0A0K8TQN4"/>
<evidence type="ECO:0000313" key="1">
    <source>
        <dbReference type="EMBL" id="JAI16210.1"/>
    </source>
</evidence>